<evidence type="ECO:0000259" key="7">
    <source>
        <dbReference type="PROSITE" id="PS50262"/>
    </source>
</evidence>
<feature type="transmembrane region" description="Helical" evidence="6">
    <location>
        <begin position="20"/>
        <end position="40"/>
    </location>
</feature>
<dbReference type="PROSITE" id="PS50262">
    <property type="entry name" value="G_PROTEIN_RECEP_F1_2"/>
    <property type="match status" value="1"/>
</dbReference>
<dbReference type="PANTHER" id="PTHR46895">
    <property type="entry name" value="PROTEIN CBG20548-RELATED"/>
    <property type="match status" value="1"/>
</dbReference>
<keyword evidence="2 6" id="KW-0812">Transmembrane</keyword>
<proteinExistence type="predicted"/>
<dbReference type="CDD" id="cd14978">
    <property type="entry name" value="7tmA_FMRFamide_R-like"/>
    <property type="match status" value="1"/>
</dbReference>
<dbReference type="PANTHER" id="PTHR46895:SF3">
    <property type="entry name" value="G-PROTEIN COUPLED RECEPTOR F59B2.13-RELATED"/>
    <property type="match status" value="1"/>
</dbReference>
<feature type="transmembrane region" description="Helical" evidence="6">
    <location>
        <begin position="60"/>
        <end position="82"/>
    </location>
</feature>
<sequence length="401" mass="45671">MFNLTVLLTPSMRTRSNMFLAVLAIADMIFLMLMIPHTLAHFDYFLFNYYFRYFYLTINSYLLAVINWASAAAIWLILTICVERLIGIRYPLSTRKRRYRSIQVTIISIFFVTGMLTVYNIFSHDCLITVYCSGTQVYGRCMDIGMESWPGNQTNKYSTVRKAYAAWSPKFNAVFVVFLPTLIILLSNVWLILTLHERRRFLQHSTRNHDEVQRLASGNAGTSNHSRNEQRITFTICAIVTCFTLTQAPSAVFHVIRLNLAHTEAKVVVGTVTNFMVCLGKSLNFLLFCMSSSSFRHKFMKLTKNRMNSVLGKRSTKSTNETMLTACTDRSRSPSPNLLNRSNRKFSAPQAMIKNSPAQPKSELSAKKSRNLKGIDRLKPMPTHSLRVRGTSSAEVNVSAI</sequence>
<feature type="domain" description="G-protein coupled receptors family 1 profile" evidence="7">
    <location>
        <begin position="1"/>
        <end position="288"/>
    </location>
</feature>
<feature type="transmembrane region" description="Helical" evidence="6">
    <location>
        <begin position="268"/>
        <end position="290"/>
    </location>
</feature>
<evidence type="ECO:0000256" key="4">
    <source>
        <dbReference type="ARBA" id="ARBA00023136"/>
    </source>
</evidence>
<dbReference type="Proteomes" id="UP000614601">
    <property type="component" value="Unassembled WGS sequence"/>
</dbReference>
<keyword evidence="4 6" id="KW-0472">Membrane</keyword>
<comment type="caution">
    <text evidence="8">The sequence shown here is derived from an EMBL/GenBank/DDBJ whole genome shotgun (WGS) entry which is preliminary data.</text>
</comment>
<comment type="subcellular location">
    <subcellularLocation>
        <location evidence="1">Membrane</location>
    </subcellularLocation>
</comment>
<protein>
    <recommendedName>
        <fullName evidence="7">G-protein coupled receptors family 1 profile domain-containing protein</fullName>
    </recommendedName>
</protein>
<keyword evidence="9" id="KW-1185">Reference proteome</keyword>
<reference evidence="8" key="1">
    <citation type="submission" date="2020-09" db="EMBL/GenBank/DDBJ databases">
        <authorList>
            <person name="Kikuchi T."/>
        </authorList>
    </citation>
    <scope>NUCLEOTIDE SEQUENCE</scope>
    <source>
        <strain evidence="8">SH1</strain>
    </source>
</reference>
<dbReference type="EMBL" id="CAJFCW020000003">
    <property type="protein sequence ID" value="CAG9101069.1"/>
    <property type="molecule type" value="Genomic_DNA"/>
</dbReference>
<dbReference type="PRINTS" id="PR00237">
    <property type="entry name" value="GPCRRHODOPSN"/>
</dbReference>
<dbReference type="Pfam" id="PF00001">
    <property type="entry name" value="7tm_1"/>
    <property type="match status" value="1"/>
</dbReference>
<evidence type="ECO:0000313" key="9">
    <source>
        <dbReference type="Proteomes" id="UP000614601"/>
    </source>
</evidence>
<dbReference type="OrthoDB" id="10011262at2759"/>
<evidence type="ECO:0000256" key="3">
    <source>
        <dbReference type="ARBA" id="ARBA00022989"/>
    </source>
</evidence>
<organism evidence="8 9">
    <name type="scientific">Bursaphelenchus okinawaensis</name>
    <dbReference type="NCBI Taxonomy" id="465554"/>
    <lineage>
        <taxon>Eukaryota</taxon>
        <taxon>Metazoa</taxon>
        <taxon>Ecdysozoa</taxon>
        <taxon>Nematoda</taxon>
        <taxon>Chromadorea</taxon>
        <taxon>Rhabditida</taxon>
        <taxon>Tylenchina</taxon>
        <taxon>Tylenchomorpha</taxon>
        <taxon>Aphelenchoidea</taxon>
        <taxon>Aphelenchoididae</taxon>
        <taxon>Bursaphelenchus</taxon>
    </lineage>
</organism>
<keyword evidence="3 6" id="KW-1133">Transmembrane helix</keyword>
<accession>A0A811KFC9</accession>
<dbReference type="AlphaFoldDB" id="A0A811KFC9"/>
<evidence type="ECO:0000256" key="5">
    <source>
        <dbReference type="SAM" id="MobiDB-lite"/>
    </source>
</evidence>
<feature type="region of interest" description="Disordered" evidence="5">
    <location>
        <begin position="328"/>
        <end position="377"/>
    </location>
</feature>
<dbReference type="EMBL" id="CAJFDH010000003">
    <property type="protein sequence ID" value="CAD5213539.1"/>
    <property type="molecule type" value="Genomic_DNA"/>
</dbReference>
<evidence type="ECO:0000313" key="8">
    <source>
        <dbReference type="EMBL" id="CAD5213539.1"/>
    </source>
</evidence>
<feature type="transmembrane region" description="Helical" evidence="6">
    <location>
        <begin position="102"/>
        <end position="122"/>
    </location>
</feature>
<dbReference type="Gene3D" id="1.20.1070.10">
    <property type="entry name" value="Rhodopsin 7-helix transmembrane proteins"/>
    <property type="match status" value="1"/>
</dbReference>
<dbReference type="SUPFAM" id="SSF81321">
    <property type="entry name" value="Family A G protein-coupled receptor-like"/>
    <property type="match status" value="1"/>
</dbReference>
<dbReference type="InterPro" id="IPR000276">
    <property type="entry name" value="GPCR_Rhodpsn"/>
</dbReference>
<dbReference type="InterPro" id="IPR017452">
    <property type="entry name" value="GPCR_Rhodpsn_7TM"/>
</dbReference>
<dbReference type="GO" id="GO:0016020">
    <property type="term" value="C:membrane"/>
    <property type="evidence" value="ECO:0007669"/>
    <property type="project" value="UniProtKB-SubCell"/>
</dbReference>
<name>A0A811KFC9_9BILA</name>
<evidence type="ECO:0000256" key="1">
    <source>
        <dbReference type="ARBA" id="ARBA00004370"/>
    </source>
</evidence>
<evidence type="ECO:0000256" key="2">
    <source>
        <dbReference type="ARBA" id="ARBA00022692"/>
    </source>
</evidence>
<feature type="transmembrane region" description="Helical" evidence="6">
    <location>
        <begin position="232"/>
        <end position="256"/>
    </location>
</feature>
<evidence type="ECO:0000256" key="6">
    <source>
        <dbReference type="SAM" id="Phobius"/>
    </source>
</evidence>
<feature type="transmembrane region" description="Helical" evidence="6">
    <location>
        <begin position="171"/>
        <end position="193"/>
    </location>
</feature>
<dbReference type="GO" id="GO:0004930">
    <property type="term" value="F:G protein-coupled receptor activity"/>
    <property type="evidence" value="ECO:0007669"/>
    <property type="project" value="InterPro"/>
</dbReference>
<gene>
    <name evidence="8" type="ORF">BOKJ2_LOCUS5143</name>
</gene>
<dbReference type="Proteomes" id="UP000783686">
    <property type="component" value="Unassembled WGS sequence"/>
</dbReference>